<dbReference type="EMBL" id="CAXAMM010018311">
    <property type="protein sequence ID" value="CAK9043080.1"/>
    <property type="molecule type" value="Genomic_DNA"/>
</dbReference>
<organism evidence="2 3">
    <name type="scientific">Durusdinium trenchii</name>
    <dbReference type="NCBI Taxonomy" id="1381693"/>
    <lineage>
        <taxon>Eukaryota</taxon>
        <taxon>Sar</taxon>
        <taxon>Alveolata</taxon>
        <taxon>Dinophyceae</taxon>
        <taxon>Suessiales</taxon>
        <taxon>Symbiodiniaceae</taxon>
        <taxon>Durusdinium</taxon>
    </lineage>
</organism>
<dbReference type="Pfam" id="PF00078">
    <property type="entry name" value="RVT_1"/>
    <property type="match status" value="1"/>
</dbReference>
<name>A0ABP0LV49_9DINO</name>
<dbReference type="Proteomes" id="UP001642464">
    <property type="component" value="Unassembled WGS sequence"/>
</dbReference>
<feature type="domain" description="Reverse transcriptase" evidence="1">
    <location>
        <begin position="62"/>
        <end position="272"/>
    </location>
</feature>
<evidence type="ECO:0000313" key="3">
    <source>
        <dbReference type="Proteomes" id="UP001642464"/>
    </source>
</evidence>
<sequence length="779" mass="85627">MARLKPGTAVDALGWCTESFSQIGKNPLLQVCLTRIMDRYLTNNLPSCTTGLINMSMLLPLNKDGKGGIRPISIPTCFRKVIASLTLLEHASDIQAYVEPEQHGAGMASGAYAMASKLERFIREDPGKLVVQADIANAFSTASRQSALQALAECNENLCKSQFAWLCQPARAVLMGSDGTRHVLETSNGIPQGDPLSALVFACLLRLALGDLRSDTETCDIVYGRDYHVLAYADDVVMVIEPDCLHVVWEKWKASLAQHHLQVQPDKTVLFHPSGIGPPPGGELADVWRHQGTTDGVVLCGYPIWDEQAGSESHPAIPVGQPRFLTEYLEKQLLVVQARLNALSTLPGQLHGEDTQHIATYLLRSSVLAKHVHLLRAIPTPLILKWARQVDDAVRECVTRLLDLPALNNVQETLLTVPVSFGGLGFHSLAMETAPNHIAHVLATHATWGAYQDGSDWPWGFAEAADLFEDLCDENITHVLGKSDDELRRHGFKHATPLLHTALYRTTPVPRTHVPAMAPTLAHRANSLKLHFRFASMWYHCPGKNFVRDAVLRTAVRYHLQLPLLPEGHRCGYAKQNAATPCGHLGDEWGRHANHCCAGPIQHRHNKLRDEWSKLGKLAGWHCSIEQLVTVHRARAPEGEEVRGDLIMLTPGGRRICVDVAVTHSWDAHTCAQALCDMERIKLRKYGVEALYQSLPNGELFYPVVHHPSGHMGVAGLALAEQILQDMVAKMVAEQDVPKSVAVQMATSLVYGSLGRALMYHECRVLAASAPLVAARLAT</sequence>
<dbReference type="InterPro" id="IPR000477">
    <property type="entry name" value="RT_dom"/>
</dbReference>
<keyword evidence="3" id="KW-1185">Reference proteome</keyword>
<protein>
    <submittedName>
        <fullName evidence="2">Retrotransposable element</fullName>
    </submittedName>
</protein>
<evidence type="ECO:0000259" key="1">
    <source>
        <dbReference type="Pfam" id="PF00078"/>
    </source>
</evidence>
<comment type="caution">
    <text evidence="2">The sequence shown here is derived from an EMBL/GenBank/DDBJ whole genome shotgun (WGS) entry which is preliminary data.</text>
</comment>
<evidence type="ECO:0000313" key="2">
    <source>
        <dbReference type="EMBL" id="CAK9043080.1"/>
    </source>
</evidence>
<reference evidence="2 3" key="1">
    <citation type="submission" date="2024-02" db="EMBL/GenBank/DDBJ databases">
        <authorList>
            <person name="Chen Y."/>
            <person name="Shah S."/>
            <person name="Dougan E. K."/>
            <person name="Thang M."/>
            <person name="Chan C."/>
        </authorList>
    </citation>
    <scope>NUCLEOTIDE SEQUENCE [LARGE SCALE GENOMIC DNA]</scope>
</reference>
<accession>A0ABP0LV49</accession>
<dbReference type="InterPro" id="IPR043502">
    <property type="entry name" value="DNA/RNA_pol_sf"/>
</dbReference>
<proteinExistence type="predicted"/>
<dbReference type="SUPFAM" id="SSF56672">
    <property type="entry name" value="DNA/RNA polymerases"/>
    <property type="match status" value="1"/>
</dbReference>
<gene>
    <name evidence="2" type="ORF">SCF082_LOCUS24689</name>
</gene>